<reference evidence="1" key="1">
    <citation type="journal article" date="2015" name="Nature">
        <title>Complex archaea that bridge the gap between prokaryotes and eukaryotes.</title>
        <authorList>
            <person name="Spang A."/>
            <person name="Saw J.H."/>
            <person name="Jorgensen S.L."/>
            <person name="Zaremba-Niedzwiedzka K."/>
            <person name="Martijn J."/>
            <person name="Lind A.E."/>
            <person name="van Eijk R."/>
            <person name="Schleper C."/>
            <person name="Guy L."/>
            <person name="Ettema T.J."/>
        </authorList>
    </citation>
    <scope>NUCLEOTIDE SEQUENCE</scope>
</reference>
<proteinExistence type="predicted"/>
<dbReference type="EMBL" id="LAZR01058652">
    <property type="protein sequence ID" value="KKK69434.1"/>
    <property type="molecule type" value="Genomic_DNA"/>
</dbReference>
<evidence type="ECO:0000313" key="1">
    <source>
        <dbReference type="EMBL" id="KKK69434.1"/>
    </source>
</evidence>
<gene>
    <name evidence="1" type="ORF">LCGC14_2934080</name>
</gene>
<sequence>MPRPKYEDMEEFWDGYTIINRPKIEVWNSKGQLHQDWSIDLTNHIYKSCPSCLKPAIYLDKRLRYQKLKCYECHNWVEAIITNKRLDVWVLDGNTGRRLEYDN</sequence>
<protein>
    <submittedName>
        <fullName evidence="1">Uncharacterized protein</fullName>
    </submittedName>
</protein>
<dbReference type="AlphaFoldDB" id="A0A0F8ZSQ1"/>
<organism evidence="1">
    <name type="scientific">marine sediment metagenome</name>
    <dbReference type="NCBI Taxonomy" id="412755"/>
    <lineage>
        <taxon>unclassified sequences</taxon>
        <taxon>metagenomes</taxon>
        <taxon>ecological metagenomes</taxon>
    </lineage>
</organism>
<feature type="non-terminal residue" evidence="1">
    <location>
        <position position="103"/>
    </location>
</feature>
<comment type="caution">
    <text evidence="1">The sequence shown here is derived from an EMBL/GenBank/DDBJ whole genome shotgun (WGS) entry which is preliminary data.</text>
</comment>
<name>A0A0F8ZSQ1_9ZZZZ</name>
<accession>A0A0F8ZSQ1</accession>